<dbReference type="SMART" id="SM00320">
    <property type="entry name" value="WD40"/>
    <property type="match status" value="2"/>
</dbReference>
<dbReference type="InterPro" id="IPR053826">
    <property type="entry name" value="WDR75"/>
</dbReference>
<keyword evidence="6" id="KW-0804">Transcription</keyword>
<dbReference type="Proteomes" id="UP000308133">
    <property type="component" value="Unassembled WGS sequence"/>
</dbReference>
<reference evidence="10 11" key="1">
    <citation type="submission" date="2018-02" db="EMBL/GenBank/DDBJ databases">
        <title>Draft genome sequences of Elsinoe sp., causing black scab on jojoba.</title>
        <authorList>
            <person name="Stodart B."/>
            <person name="Jeffress S."/>
            <person name="Ash G."/>
            <person name="Arun Chinnappa K."/>
        </authorList>
    </citation>
    <scope>NUCLEOTIDE SEQUENCE [LARGE SCALE GENOMIC DNA]</scope>
    <source>
        <strain evidence="10 11">Hillstone_2</strain>
    </source>
</reference>
<dbReference type="InterPro" id="IPR001680">
    <property type="entry name" value="WD40_rpt"/>
</dbReference>
<evidence type="ECO:0000256" key="9">
    <source>
        <dbReference type="SAM" id="MobiDB-lite"/>
    </source>
</evidence>
<evidence type="ECO:0000256" key="2">
    <source>
        <dbReference type="ARBA" id="ARBA00022517"/>
    </source>
</evidence>
<dbReference type="Pfam" id="PF23869">
    <property type="entry name" value="Beta-prop_WDR75_1st"/>
    <property type="match status" value="1"/>
</dbReference>
<keyword evidence="3" id="KW-0698">rRNA processing</keyword>
<feature type="compositionally biased region" description="Acidic residues" evidence="9">
    <location>
        <begin position="34"/>
        <end position="46"/>
    </location>
</feature>
<dbReference type="GO" id="GO:0003723">
    <property type="term" value="F:RNA binding"/>
    <property type="evidence" value="ECO:0007669"/>
    <property type="project" value="InterPro"/>
</dbReference>
<dbReference type="PROSITE" id="PS50294">
    <property type="entry name" value="WD_REPEATS_REGION"/>
    <property type="match status" value="1"/>
</dbReference>
<dbReference type="PANTHER" id="PTHR44215:SF1">
    <property type="entry name" value="WD REPEAT-CONTAINING PROTEIN 75"/>
    <property type="match status" value="1"/>
</dbReference>
<keyword evidence="7" id="KW-0539">Nucleus</keyword>
<dbReference type="SUPFAM" id="SSF82171">
    <property type="entry name" value="DPP6 N-terminal domain-like"/>
    <property type="match status" value="1"/>
</dbReference>
<dbReference type="InterPro" id="IPR036322">
    <property type="entry name" value="WD40_repeat_dom_sf"/>
</dbReference>
<evidence type="ECO:0000256" key="6">
    <source>
        <dbReference type="ARBA" id="ARBA00023163"/>
    </source>
</evidence>
<feature type="compositionally biased region" description="Low complexity" evidence="9">
    <location>
        <begin position="64"/>
        <end position="80"/>
    </location>
</feature>
<dbReference type="SUPFAM" id="SSF50978">
    <property type="entry name" value="WD40 repeat-like"/>
    <property type="match status" value="1"/>
</dbReference>
<dbReference type="Gene3D" id="2.130.10.10">
    <property type="entry name" value="YVTN repeat-like/Quinoprotein amine dehydrogenase"/>
    <property type="match status" value="2"/>
</dbReference>
<feature type="region of interest" description="Disordered" evidence="9">
    <location>
        <begin position="916"/>
        <end position="936"/>
    </location>
</feature>
<evidence type="ECO:0000256" key="1">
    <source>
        <dbReference type="ARBA" id="ARBA00004604"/>
    </source>
</evidence>
<evidence type="ECO:0000256" key="3">
    <source>
        <dbReference type="ARBA" id="ARBA00022552"/>
    </source>
</evidence>
<dbReference type="GO" id="GO:2000234">
    <property type="term" value="P:positive regulation of rRNA processing"/>
    <property type="evidence" value="ECO:0007669"/>
    <property type="project" value="TreeGrafter"/>
</dbReference>
<evidence type="ECO:0000313" key="11">
    <source>
        <dbReference type="Proteomes" id="UP000308133"/>
    </source>
</evidence>
<evidence type="ECO:0000256" key="7">
    <source>
        <dbReference type="ARBA" id="ARBA00023242"/>
    </source>
</evidence>
<dbReference type="EMBL" id="PTQR01000085">
    <property type="protein sequence ID" value="TKX20809.1"/>
    <property type="molecule type" value="Genomic_DNA"/>
</dbReference>
<comment type="subcellular location">
    <subcellularLocation>
        <location evidence="1">Nucleus</location>
        <location evidence="1">Nucleolus</location>
    </subcellularLocation>
</comment>
<dbReference type="GO" id="GO:0045943">
    <property type="term" value="P:positive regulation of transcription by RNA polymerase I"/>
    <property type="evidence" value="ECO:0007669"/>
    <property type="project" value="InterPro"/>
</dbReference>
<dbReference type="InterPro" id="IPR015943">
    <property type="entry name" value="WD40/YVTN_repeat-like_dom_sf"/>
</dbReference>
<dbReference type="GO" id="GO:0032040">
    <property type="term" value="C:small-subunit processome"/>
    <property type="evidence" value="ECO:0007669"/>
    <property type="project" value="InterPro"/>
</dbReference>
<name>A0A4U7AS42_9PEZI</name>
<dbReference type="AlphaFoldDB" id="A0A4U7AS42"/>
<comment type="caution">
    <text evidence="10">The sequence shown here is derived from an EMBL/GenBank/DDBJ whole genome shotgun (WGS) entry which is preliminary data.</text>
</comment>
<evidence type="ECO:0000256" key="8">
    <source>
        <dbReference type="PROSITE-ProRule" id="PRU00221"/>
    </source>
</evidence>
<feature type="repeat" description="WD" evidence="8">
    <location>
        <begin position="361"/>
        <end position="402"/>
    </location>
</feature>
<proteinExistence type="predicted"/>
<keyword evidence="2" id="KW-0690">Ribosome biogenesis</keyword>
<evidence type="ECO:0000313" key="10">
    <source>
        <dbReference type="EMBL" id="TKX20809.1"/>
    </source>
</evidence>
<sequence length="978" mass="106275">MAPENVTEESRKRKRSQKTKQGPSSTRKRRRADDEMDTDGEEGSYQDDDKKATSKGRGASATSTPAKTAQKTPSTPTTTPNGSKKLDKPEGALPEHSISLTLQARAEAEKPKPKDQKDSSWMVASPVGGRYLSLDPQFTSDGKYLVAAKKHEVRLLSVEDSVVQSIISAPEGSTVVGFSVSPAEPQRVYIAFSNPSSTDASRVEQWDWENLAGCTGSTTINGRIVRLGAAVVEETGEEIVYTLATSGHSNHIVRNGKSVFACGVHVTDMAVFDNTCVCIGPERLVIGTLHDCGGQEANWDLNVQATCLAVRKRISGLNKKQKNIAFDLAIGTSTGEIYVYENITLAERGKATGPLPTPRTLHWHREAVQSVKWSRDGNYLISGGRETVLCIWQMVTGKKQFLPHLSAEIEHITISPSGASYALQMADNSIMVLSTSELKPIAHFPDIQAQIPPVNVAKLHEPQSKTSQQLPVNNFRMAGTVHPTDADSLLFAVPPSASAASSSLSRPFLQSFSLSSQRHQYRQALTRNNITDLNTGPNGLPIQSPDVSLVALTPDGKTMATVESWTPLPSDFSFLAHDDNLDNSATQSRREVFLKFWNWDTNNSRWALQTRISNPHPLDSASPGSVLELVSDPTTSRFFTLGTDSTVRTWTHKSSDWISTDSLSLPASPILTTPSSSTLHPPTIASLTISPDASLLATTLASSPTQIHLLSTATPLSKLCNLPTVSGHVHALSFSTRYLISLSTTSLDIFDIPTLEKKATHPLRSSSSKDKIHLAQRQRHLAVTKEGYVAVAVPCAPVMRKMPPLTMQGIPGAEENEVIQRQAQEEEQRGPWTKIEVFHVERSKRQFETKVQGVVMGLFARGRGWVAITGDGRVVEISPPVDARGTLERIKSRKAVGGEDEVGERGVVEVDAGAAVEEKQGEEEADGDVDMLEGEEGDKPVVRPEALARLFEGRGGNMQVRDMFEGVMGLFARRTVGA</sequence>
<evidence type="ECO:0000256" key="5">
    <source>
        <dbReference type="ARBA" id="ARBA00022737"/>
    </source>
</evidence>
<feature type="compositionally biased region" description="Acidic residues" evidence="9">
    <location>
        <begin position="920"/>
        <end position="936"/>
    </location>
</feature>
<dbReference type="GO" id="GO:0006364">
    <property type="term" value="P:rRNA processing"/>
    <property type="evidence" value="ECO:0007669"/>
    <property type="project" value="UniProtKB-KW"/>
</dbReference>
<dbReference type="PROSITE" id="PS50082">
    <property type="entry name" value="WD_REPEATS_2"/>
    <property type="match status" value="1"/>
</dbReference>
<dbReference type="PANTHER" id="PTHR44215">
    <property type="entry name" value="WD REPEAT-CONTAINING PROTEIN 75"/>
    <property type="match status" value="1"/>
</dbReference>
<organism evidence="10 11">
    <name type="scientific">Elsinoe australis</name>
    <dbReference type="NCBI Taxonomy" id="40998"/>
    <lineage>
        <taxon>Eukaryota</taxon>
        <taxon>Fungi</taxon>
        <taxon>Dikarya</taxon>
        <taxon>Ascomycota</taxon>
        <taxon>Pezizomycotina</taxon>
        <taxon>Dothideomycetes</taxon>
        <taxon>Dothideomycetidae</taxon>
        <taxon>Myriangiales</taxon>
        <taxon>Elsinoaceae</taxon>
        <taxon>Elsinoe</taxon>
    </lineage>
</organism>
<keyword evidence="4 8" id="KW-0853">WD repeat</keyword>
<accession>A0A4U7AS42</accession>
<feature type="region of interest" description="Disordered" evidence="9">
    <location>
        <begin position="1"/>
        <end position="92"/>
    </location>
</feature>
<keyword evidence="5" id="KW-0677">Repeat</keyword>
<protein>
    <submittedName>
        <fullName evidence="10">Uncharacterized protein</fullName>
    </submittedName>
</protein>
<evidence type="ECO:0000256" key="4">
    <source>
        <dbReference type="ARBA" id="ARBA00022574"/>
    </source>
</evidence>
<gene>
    <name evidence="10" type="ORF">C1H76_6988</name>
</gene>